<reference evidence="2 3" key="1">
    <citation type="submission" date="2016-12" db="EMBL/GenBank/DDBJ databases">
        <title>Draft genome sequence of Fusarium oxysporum causing rot on Narcissus.</title>
        <authorList>
            <person name="Armitage A.D."/>
            <person name="Taylor A."/>
            <person name="Clarkson J.P."/>
            <person name="Harrison R.J."/>
            <person name="Jackson A.C."/>
        </authorList>
    </citation>
    <scope>NUCLEOTIDE SEQUENCE [LARGE SCALE GENOMIC DNA]</scope>
    <source>
        <strain evidence="2 3">N139</strain>
    </source>
</reference>
<evidence type="ECO:0000313" key="2">
    <source>
        <dbReference type="EMBL" id="RYC77818.1"/>
    </source>
</evidence>
<evidence type="ECO:0000313" key="3">
    <source>
        <dbReference type="Proteomes" id="UP000290540"/>
    </source>
</evidence>
<organism evidence="2 3">
    <name type="scientific">Fusarium oxysporum f. sp. narcissi</name>
    <dbReference type="NCBI Taxonomy" id="451672"/>
    <lineage>
        <taxon>Eukaryota</taxon>
        <taxon>Fungi</taxon>
        <taxon>Dikarya</taxon>
        <taxon>Ascomycota</taxon>
        <taxon>Pezizomycotina</taxon>
        <taxon>Sordariomycetes</taxon>
        <taxon>Hypocreomycetidae</taxon>
        <taxon>Hypocreales</taxon>
        <taxon>Nectriaceae</taxon>
        <taxon>Fusarium</taxon>
        <taxon>Fusarium oxysporum species complex</taxon>
    </lineage>
</organism>
<sequence>MRHCAIGLPFAARALRNTAEACHCGVAALRHWSPTLAVIDEFTHQYASDGEETTAIKYEDGSEGSDSEEAEEN</sequence>
<protein>
    <submittedName>
        <fullName evidence="2">Uncharacterized protein</fullName>
    </submittedName>
</protein>
<accession>A0A4Q2UZV8</accession>
<gene>
    <name evidence="2" type="ORF">BFJ63_vAg19308</name>
</gene>
<dbReference type="Proteomes" id="UP000290540">
    <property type="component" value="Unassembled WGS sequence"/>
</dbReference>
<name>A0A4Q2UZV8_FUSOX</name>
<proteinExistence type="predicted"/>
<evidence type="ECO:0000256" key="1">
    <source>
        <dbReference type="SAM" id="MobiDB-lite"/>
    </source>
</evidence>
<feature type="region of interest" description="Disordered" evidence="1">
    <location>
        <begin position="49"/>
        <end position="73"/>
    </location>
</feature>
<feature type="compositionally biased region" description="Acidic residues" evidence="1">
    <location>
        <begin position="61"/>
        <end position="73"/>
    </location>
</feature>
<comment type="caution">
    <text evidence="2">The sequence shown here is derived from an EMBL/GenBank/DDBJ whole genome shotgun (WGS) entry which is preliminary data.</text>
</comment>
<dbReference type="EMBL" id="MQTW01001752">
    <property type="protein sequence ID" value="RYC77818.1"/>
    <property type="molecule type" value="Genomic_DNA"/>
</dbReference>
<dbReference type="AlphaFoldDB" id="A0A4Q2UZV8"/>